<evidence type="ECO:0000313" key="6">
    <source>
        <dbReference type="EMBL" id="PNE30318.1"/>
    </source>
</evidence>
<reference evidence="7" key="1">
    <citation type="submission" date="2015-07" db="EMBL/GenBank/DDBJ databases">
        <authorList>
            <person name="Graham D.E."/>
            <person name="Giannone R.J."/>
            <person name="Gulvik C.A."/>
            <person name="Hettich R.L."/>
            <person name="Klingeman D.M."/>
            <person name="Mahan K.M."/>
            <person name="Parry R.J."/>
            <person name="Spain J.C."/>
        </authorList>
    </citation>
    <scope>NUCLEOTIDE SEQUENCE [LARGE SCALE GENOMIC DNA]</scope>
    <source>
        <strain evidence="7">ATCC 27428</strain>
    </source>
</reference>
<dbReference type="PANTHER" id="PTHR11228:SF7">
    <property type="entry name" value="PQQA PEPTIDE CYCLASE"/>
    <property type="match status" value="1"/>
</dbReference>
<dbReference type="SUPFAM" id="SSF102114">
    <property type="entry name" value="Radical SAM enzymes"/>
    <property type="match status" value="1"/>
</dbReference>
<keyword evidence="3" id="KW-0408">Iron</keyword>
<keyword evidence="1" id="KW-0949">S-adenosyl-L-methionine</keyword>
<dbReference type="EMBL" id="LGUI01000012">
    <property type="protein sequence ID" value="PNE30318.1"/>
    <property type="molecule type" value="Genomic_DNA"/>
</dbReference>
<evidence type="ECO:0000256" key="2">
    <source>
        <dbReference type="ARBA" id="ARBA00022723"/>
    </source>
</evidence>
<accession>A0A2N8NNH7</accession>
<dbReference type="InterPro" id="IPR013785">
    <property type="entry name" value="Aldolase_TIM"/>
</dbReference>
<dbReference type="GO" id="GO:0046872">
    <property type="term" value="F:metal ion binding"/>
    <property type="evidence" value="ECO:0007669"/>
    <property type="project" value="UniProtKB-KW"/>
</dbReference>
<dbReference type="Pfam" id="PF04055">
    <property type="entry name" value="Radical_SAM"/>
    <property type="match status" value="1"/>
</dbReference>
<dbReference type="AlphaFoldDB" id="A0A2N8NNH7"/>
<dbReference type="Gene3D" id="3.20.20.70">
    <property type="entry name" value="Aldolase class I"/>
    <property type="match status" value="1"/>
</dbReference>
<comment type="caution">
    <text evidence="6">The sequence shown here is derived from an EMBL/GenBank/DDBJ whole genome shotgun (WGS) entry which is preliminary data.</text>
</comment>
<evidence type="ECO:0000313" key="7">
    <source>
        <dbReference type="Proteomes" id="UP000235945"/>
    </source>
</evidence>
<evidence type="ECO:0000259" key="5">
    <source>
        <dbReference type="PROSITE" id="PS51918"/>
    </source>
</evidence>
<dbReference type="GO" id="GO:0051536">
    <property type="term" value="F:iron-sulfur cluster binding"/>
    <property type="evidence" value="ECO:0007669"/>
    <property type="project" value="UniProtKB-KW"/>
</dbReference>
<dbReference type="GO" id="GO:0003824">
    <property type="term" value="F:catalytic activity"/>
    <property type="evidence" value="ECO:0007669"/>
    <property type="project" value="InterPro"/>
</dbReference>
<evidence type="ECO:0000256" key="1">
    <source>
        <dbReference type="ARBA" id="ARBA00022691"/>
    </source>
</evidence>
<keyword evidence="2" id="KW-0479">Metal-binding</keyword>
<organism evidence="6 7">
    <name type="scientific">Streptomyces eurocidicus</name>
    <name type="common">Streptoverticillium eurocidicus</name>
    <dbReference type="NCBI Taxonomy" id="66423"/>
    <lineage>
        <taxon>Bacteria</taxon>
        <taxon>Bacillati</taxon>
        <taxon>Actinomycetota</taxon>
        <taxon>Actinomycetes</taxon>
        <taxon>Kitasatosporales</taxon>
        <taxon>Streptomycetaceae</taxon>
        <taxon>Streptomyces</taxon>
    </lineage>
</organism>
<dbReference type="PANTHER" id="PTHR11228">
    <property type="entry name" value="RADICAL SAM DOMAIN PROTEIN"/>
    <property type="match status" value="1"/>
</dbReference>
<name>A0A2N8NNH7_STREU</name>
<dbReference type="PROSITE" id="PS51918">
    <property type="entry name" value="RADICAL_SAM"/>
    <property type="match status" value="1"/>
</dbReference>
<feature type="domain" description="Radical SAM core" evidence="5">
    <location>
        <begin position="7"/>
        <end position="235"/>
    </location>
</feature>
<protein>
    <recommendedName>
        <fullName evidence="5">Radical SAM core domain-containing protein</fullName>
    </recommendedName>
</protein>
<dbReference type="InterPro" id="IPR007197">
    <property type="entry name" value="rSAM"/>
</dbReference>
<proteinExistence type="predicted"/>
<dbReference type="SFLD" id="SFLDS00029">
    <property type="entry name" value="Radical_SAM"/>
    <property type="match status" value="1"/>
</dbReference>
<dbReference type="Proteomes" id="UP000235945">
    <property type="component" value="Unassembled WGS sequence"/>
</dbReference>
<evidence type="ECO:0000256" key="3">
    <source>
        <dbReference type="ARBA" id="ARBA00023004"/>
    </source>
</evidence>
<keyword evidence="4" id="KW-0411">Iron-sulfur</keyword>
<dbReference type="InterPro" id="IPR050377">
    <property type="entry name" value="Radical_SAM_PqqE_MftC-like"/>
</dbReference>
<keyword evidence="7" id="KW-1185">Reference proteome</keyword>
<evidence type="ECO:0000256" key="4">
    <source>
        <dbReference type="ARBA" id="ARBA00023014"/>
    </source>
</evidence>
<gene>
    <name evidence="6" type="ORF">AF335_28985</name>
</gene>
<sequence length="330" mass="37066">MPVEEIRAGGHFSNLRLLTTSTCRMRCGYPGEGVMWCHNEGMERNAIPEADLQRMLGIVEYFRDHHGIREVTLAGLQPRLDDGLIAFIERLRANDIKRVSLVTHGLKLIPWIPRLRDAGLSDVVLSMQGFDRHGYADIMGEDAFDNALRVIDHCRDLGLPVTVNRVLLRGYYEDIPDFLTWAVDRKLRVRLYDVLWMPGQDKHFLANHVSWQAIVHLWARMVERITVWTYGLPGRINVVFHLRGGASVETNVNAPKVQHTAPVCRSCALKDACAEGWLGCGIRITADYKITPCVLRPDLATPVVDGTGGYLRPSVLNPYLAGELHGTAGR</sequence>
<dbReference type="InterPro" id="IPR058240">
    <property type="entry name" value="rSAM_sf"/>
</dbReference>